<name>A0A1E7FVS7_9STRA</name>
<accession>A0A1E7FVS7</accession>
<dbReference type="Proteomes" id="UP000095751">
    <property type="component" value="Unassembled WGS sequence"/>
</dbReference>
<feature type="region of interest" description="Disordered" evidence="5">
    <location>
        <begin position="1"/>
        <end position="50"/>
    </location>
</feature>
<sequence>MPPKKTNKAAAKKVATEEKDDEVEAMNEEVKDDEDNDGSGRGKRQRREFKHYEPDDFTMISHNATIKAAALEEGRGTKLVDIECVKASIDKYKLNSDEFTNAYKFLFSRGVSNKKIMKQKLLEFNGYLPLVPEDQKKEQQEDEDENIETKYATKAFKMNVSQIKTLCEFFAVDLRGEDGKTLNKEKMIDRLLDFLSSPEESMVKEKVSSCTKKKAAPAPATKSKKKSPIKKRKSVTKNADPFSLLKDHKKGEDPSDAAIRQWVKAYIVCVDLDTATTKDAIAIASAKFGVEMKDKKARIKQLLGM</sequence>
<keyword evidence="2" id="KW-0156">Chromatin regulator</keyword>
<dbReference type="GO" id="GO:0003677">
    <property type="term" value="F:DNA binding"/>
    <property type="evidence" value="ECO:0007669"/>
    <property type="project" value="UniProtKB-KW"/>
</dbReference>
<dbReference type="GO" id="GO:0005634">
    <property type="term" value="C:nucleus"/>
    <property type="evidence" value="ECO:0007669"/>
    <property type="project" value="UniProtKB-SubCell"/>
</dbReference>
<dbReference type="GO" id="GO:0042393">
    <property type="term" value="F:histone binding"/>
    <property type="evidence" value="ECO:0007669"/>
    <property type="project" value="TreeGrafter"/>
</dbReference>
<comment type="subcellular location">
    <subcellularLocation>
        <location evidence="1">Nucleus</location>
    </subcellularLocation>
</comment>
<dbReference type="OrthoDB" id="10248551at2759"/>
<evidence type="ECO:0000256" key="5">
    <source>
        <dbReference type="SAM" id="MobiDB-lite"/>
    </source>
</evidence>
<dbReference type="Pfam" id="PF08766">
    <property type="entry name" value="DEK_C"/>
    <property type="match status" value="1"/>
</dbReference>
<dbReference type="PANTHER" id="PTHR13468">
    <property type="entry name" value="DEK PROTEIN"/>
    <property type="match status" value="1"/>
</dbReference>
<evidence type="ECO:0000256" key="3">
    <source>
        <dbReference type="ARBA" id="ARBA00023125"/>
    </source>
</evidence>
<evidence type="ECO:0000256" key="4">
    <source>
        <dbReference type="ARBA" id="ARBA00023242"/>
    </source>
</evidence>
<evidence type="ECO:0000313" key="8">
    <source>
        <dbReference type="Proteomes" id="UP000095751"/>
    </source>
</evidence>
<organism evidence="7 8">
    <name type="scientific">Fragilariopsis cylindrus CCMP1102</name>
    <dbReference type="NCBI Taxonomy" id="635003"/>
    <lineage>
        <taxon>Eukaryota</taxon>
        <taxon>Sar</taxon>
        <taxon>Stramenopiles</taxon>
        <taxon>Ochrophyta</taxon>
        <taxon>Bacillariophyta</taxon>
        <taxon>Bacillariophyceae</taxon>
        <taxon>Bacillariophycidae</taxon>
        <taxon>Bacillariales</taxon>
        <taxon>Bacillariaceae</taxon>
        <taxon>Fragilariopsis</taxon>
    </lineage>
</organism>
<dbReference type="KEGG" id="fcy:FRACYDRAFT_232415"/>
<keyword evidence="8" id="KW-1185">Reference proteome</keyword>
<dbReference type="EMBL" id="KV784353">
    <property type="protein sequence ID" value="OEU22260.1"/>
    <property type="molecule type" value="Genomic_DNA"/>
</dbReference>
<evidence type="ECO:0000256" key="2">
    <source>
        <dbReference type="ARBA" id="ARBA00022853"/>
    </source>
</evidence>
<evidence type="ECO:0000313" key="7">
    <source>
        <dbReference type="EMBL" id="OEU22260.1"/>
    </source>
</evidence>
<gene>
    <name evidence="7" type="ORF">FRACYDRAFT_232415</name>
</gene>
<reference evidence="7 8" key="1">
    <citation type="submission" date="2016-09" db="EMBL/GenBank/DDBJ databases">
        <title>Extensive genetic diversity and differential bi-allelic expression allows diatom success in the polar Southern Ocean.</title>
        <authorList>
            <consortium name="DOE Joint Genome Institute"/>
            <person name="Mock T."/>
            <person name="Otillar R.P."/>
            <person name="Strauss J."/>
            <person name="Dupont C."/>
            <person name="Frickenhaus S."/>
            <person name="Maumus F."/>
            <person name="Mcmullan M."/>
            <person name="Sanges R."/>
            <person name="Schmutz J."/>
            <person name="Toseland A."/>
            <person name="Valas R."/>
            <person name="Veluchamy A."/>
            <person name="Ward B.J."/>
            <person name="Allen A."/>
            <person name="Barry K."/>
            <person name="Falciatore A."/>
            <person name="Ferrante M."/>
            <person name="Fortunato A.E."/>
            <person name="Gloeckner G."/>
            <person name="Gruber A."/>
            <person name="Hipkin R."/>
            <person name="Janech M."/>
            <person name="Kroth P."/>
            <person name="Leese F."/>
            <person name="Lindquist E."/>
            <person name="Lyon B.R."/>
            <person name="Martin J."/>
            <person name="Mayer C."/>
            <person name="Parker M."/>
            <person name="Quesneville H."/>
            <person name="Raymond J."/>
            <person name="Uhlig C."/>
            <person name="Valentin K.U."/>
            <person name="Worden A.Z."/>
            <person name="Armbrust E.V."/>
            <person name="Bowler C."/>
            <person name="Green B."/>
            <person name="Moulton V."/>
            <person name="Van Oosterhout C."/>
            <person name="Grigoriev I."/>
        </authorList>
    </citation>
    <scope>NUCLEOTIDE SEQUENCE [LARGE SCALE GENOMIC DNA]</scope>
    <source>
        <strain evidence="7 8">CCMP1102</strain>
    </source>
</reference>
<evidence type="ECO:0000259" key="6">
    <source>
        <dbReference type="PROSITE" id="PS51998"/>
    </source>
</evidence>
<dbReference type="GO" id="GO:2000779">
    <property type="term" value="P:regulation of double-strand break repair"/>
    <property type="evidence" value="ECO:0007669"/>
    <property type="project" value="TreeGrafter"/>
</dbReference>
<dbReference type="InParanoid" id="A0A1E7FVS7"/>
<feature type="region of interest" description="Disordered" evidence="5">
    <location>
        <begin position="206"/>
        <end position="252"/>
    </location>
</feature>
<dbReference type="PROSITE" id="PS51998">
    <property type="entry name" value="DEK_C"/>
    <property type="match status" value="1"/>
</dbReference>
<proteinExistence type="predicted"/>
<keyword evidence="3" id="KW-0238">DNA-binding</keyword>
<dbReference type="SUPFAM" id="SSF109715">
    <property type="entry name" value="DEK C-terminal domain"/>
    <property type="match status" value="1"/>
</dbReference>
<dbReference type="InterPro" id="IPR044198">
    <property type="entry name" value="DEK"/>
</dbReference>
<protein>
    <recommendedName>
        <fullName evidence="6">DEK-C domain-containing protein</fullName>
    </recommendedName>
</protein>
<feature type="compositionally biased region" description="Basic residues" evidence="5">
    <location>
        <begin position="1"/>
        <end position="11"/>
    </location>
</feature>
<dbReference type="GO" id="GO:0006325">
    <property type="term" value="P:chromatin organization"/>
    <property type="evidence" value="ECO:0007669"/>
    <property type="project" value="UniProtKB-KW"/>
</dbReference>
<dbReference type="Gene3D" id="1.10.10.60">
    <property type="entry name" value="Homeodomain-like"/>
    <property type="match status" value="1"/>
</dbReference>
<evidence type="ECO:0000256" key="1">
    <source>
        <dbReference type="ARBA" id="ARBA00004123"/>
    </source>
</evidence>
<dbReference type="InterPro" id="IPR014876">
    <property type="entry name" value="DEK_C"/>
</dbReference>
<dbReference type="AlphaFoldDB" id="A0A1E7FVS7"/>
<feature type="compositionally biased region" description="Acidic residues" evidence="5">
    <location>
        <begin position="18"/>
        <end position="37"/>
    </location>
</feature>
<keyword evidence="4" id="KW-0539">Nucleus</keyword>
<feature type="compositionally biased region" description="Basic residues" evidence="5">
    <location>
        <begin position="222"/>
        <end position="235"/>
    </location>
</feature>
<feature type="domain" description="DEK-C" evidence="6">
    <location>
        <begin position="253"/>
        <end position="305"/>
    </location>
</feature>
<dbReference type="PANTHER" id="PTHR13468:SF1">
    <property type="entry name" value="PROTEIN DEK"/>
    <property type="match status" value="1"/>
</dbReference>